<dbReference type="RefSeq" id="WP_106226802.1">
    <property type="nucleotide sequence ID" value="NZ_PVTV01000011.1"/>
</dbReference>
<dbReference type="Pfam" id="PF13231">
    <property type="entry name" value="PMT_2"/>
    <property type="match status" value="1"/>
</dbReference>
<proteinExistence type="predicted"/>
<feature type="transmembrane region" description="Helical" evidence="8">
    <location>
        <begin position="215"/>
        <end position="236"/>
    </location>
</feature>
<sequence>MKKLLEQLWALALRPHAERWFAPAVALWLACLAWMRFLHLPDEGRYVGVAWDMLRANSPWVPLINGLPYFHKPPLFYWLTQLSFGLFGAHEWSARLAPVLAAWIAAMALFFFVRKYRGVRVAVLTLGVLVTMPLFYGGAQYANLDMLVAGMMTMTVLAGAEAVFRNESGQAWRKMSIWAGVFAALSILAKGLIGIVLPGGVLFFWLILSGRWRKLGVLLWPPALLAFLLVMLPWFALMQHLYAGFFDYFFVYQHFERFVSESFNNTQPFWFYVPLVLSMTLPWSLAAFGFFTPSFWRQSNSQLNSLMWCWLAVMAIFFSIPASKLIGYILPVLFPLAVLLAEVVTTYLDSATTAIRQHLRRSVMTCFVIAVFVCVTTLIIFRFNQKDSGANMGARIASELQADDTFVFLKSYPFDLPLYAGMRKPAWVVENWPALVQRDNWRNELADAAQFNPDLGRELLVNSEAVLPRMCQTSDRVFWVRADADEWPAWGFIKDVQPFVREDNEAMVWKITTDQAFKTKFCQQ</sequence>
<feature type="transmembrane region" description="Helical" evidence="8">
    <location>
        <begin position="362"/>
        <end position="383"/>
    </location>
</feature>
<feature type="transmembrane region" description="Helical" evidence="8">
    <location>
        <begin position="176"/>
        <end position="208"/>
    </location>
</feature>
<keyword evidence="7 8" id="KW-0472">Membrane</keyword>
<protein>
    <submittedName>
        <fullName evidence="10">Dolichyl-phosphate-mannose-protein mannosyltransferase</fullName>
    </submittedName>
</protein>
<name>A0A2T0XKP5_9BURK</name>
<dbReference type="PANTHER" id="PTHR33908">
    <property type="entry name" value="MANNOSYLTRANSFERASE YKCB-RELATED"/>
    <property type="match status" value="1"/>
</dbReference>
<feature type="domain" description="Glycosyltransferase RgtA/B/C/D-like" evidence="9">
    <location>
        <begin position="71"/>
        <end position="234"/>
    </location>
</feature>
<dbReference type="OrthoDB" id="9775035at2"/>
<feature type="transmembrane region" description="Helical" evidence="8">
    <location>
        <begin position="328"/>
        <end position="350"/>
    </location>
</feature>
<accession>A0A2T0XKP5</accession>
<evidence type="ECO:0000256" key="4">
    <source>
        <dbReference type="ARBA" id="ARBA00022679"/>
    </source>
</evidence>
<evidence type="ECO:0000256" key="8">
    <source>
        <dbReference type="SAM" id="Phobius"/>
    </source>
</evidence>
<comment type="subcellular location">
    <subcellularLocation>
        <location evidence="1">Cell membrane</location>
        <topology evidence="1">Multi-pass membrane protein</topology>
    </subcellularLocation>
</comment>
<gene>
    <name evidence="10" type="ORF">BCM14_0962</name>
</gene>
<evidence type="ECO:0000256" key="5">
    <source>
        <dbReference type="ARBA" id="ARBA00022692"/>
    </source>
</evidence>
<evidence type="ECO:0000256" key="2">
    <source>
        <dbReference type="ARBA" id="ARBA00022475"/>
    </source>
</evidence>
<feature type="transmembrane region" description="Helical" evidence="8">
    <location>
        <begin position="269"/>
        <end position="291"/>
    </location>
</feature>
<dbReference type="AlphaFoldDB" id="A0A2T0XKP5"/>
<comment type="caution">
    <text evidence="10">The sequence shown here is derived from an EMBL/GenBank/DDBJ whole genome shotgun (WGS) entry which is preliminary data.</text>
</comment>
<dbReference type="GO" id="GO:0009103">
    <property type="term" value="P:lipopolysaccharide biosynthetic process"/>
    <property type="evidence" value="ECO:0007669"/>
    <property type="project" value="UniProtKB-ARBA"/>
</dbReference>
<keyword evidence="5 8" id="KW-0812">Transmembrane</keyword>
<dbReference type="GO" id="GO:0010041">
    <property type="term" value="P:response to iron(III) ion"/>
    <property type="evidence" value="ECO:0007669"/>
    <property type="project" value="TreeGrafter"/>
</dbReference>
<feature type="transmembrane region" description="Helical" evidence="8">
    <location>
        <begin position="303"/>
        <end position="322"/>
    </location>
</feature>
<keyword evidence="3 10" id="KW-0328">Glycosyltransferase</keyword>
<dbReference type="GO" id="GO:0016763">
    <property type="term" value="F:pentosyltransferase activity"/>
    <property type="evidence" value="ECO:0007669"/>
    <property type="project" value="TreeGrafter"/>
</dbReference>
<reference evidence="10 11" key="1">
    <citation type="submission" date="2018-03" db="EMBL/GenBank/DDBJ databases">
        <title>Genomic Encyclopedia of Type Strains, Phase III (KMG-III): the genomes of soil and plant-associated and newly described type strains.</title>
        <authorList>
            <person name="Whitman W."/>
        </authorList>
    </citation>
    <scope>NUCLEOTIDE SEQUENCE [LARGE SCALE GENOMIC DNA]</scope>
    <source>
        <strain evidence="10 11">MWH-P2sevCIIIb</strain>
    </source>
</reference>
<evidence type="ECO:0000313" key="11">
    <source>
        <dbReference type="Proteomes" id="UP000238308"/>
    </source>
</evidence>
<feature type="transmembrane region" description="Helical" evidence="8">
    <location>
        <begin position="96"/>
        <end position="113"/>
    </location>
</feature>
<evidence type="ECO:0000256" key="1">
    <source>
        <dbReference type="ARBA" id="ARBA00004651"/>
    </source>
</evidence>
<dbReference type="PROSITE" id="PS51257">
    <property type="entry name" value="PROKAR_LIPOPROTEIN"/>
    <property type="match status" value="1"/>
</dbReference>
<evidence type="ECO:0000313" key="10">
    <source>
        <dbReference type="EMBL" id="PRY99513.1"/>
    </source>
</evidence>
<evidence type="ECO:0000259" key="9">
    <source>
        <dbReference type="Pfam" id="PF13231"/>
    </source>
</evidence>
<evidence type="ECO:0000256" key="7">
    <source>
        <dbReference type="ARBA" id="ARBA00023136"/>
    </source>
</evidence>
<evidence type="ECO:0000256" key="6">
    <source>
        <dbReference type="ARBA" id="ARBA00022989"/>
    </source>
</evidence>
<keyword evidence="2" id="KW-1003">Cell membrane</keyword>
<dbReference type="InterPro" id="IPR038731">
    <property type="entry name" value="RgtA/B/C-like"/>
</dbReference>
<feature type="transmembrane region" description="Helical" evidence="8">
    <location>
        <begin position="20"/>
        <end position="38"/>
    </location>
</feature>
<dbReference type="PANTHER" id="PTHR33908:SF3">
    <property type="entry name" value="UNDECAPRENYL PHOSPHATE-ALPHA-4-AMINO-4-DEOXY-L-ARABINOSE ARABINOSYL TRANSFERASE"/>
    <property type="match status" value="1"/>
</dbReference>
<keyword evidence="4 10" id="KW-0808">Transferase</keyword>
<feature type="transmembrane region" description="Helical" evidence="8">
    <location>
        <begin position="119"/>
        <end position="139"/>
    </location>
</feature>
<dbReference type="Proteomes" id="UP000238308">
    <property type="component" value="Unassembled WGS sequence"/>
</dbReference>
<dbReference type="GO" id="GO:0005886">
    <property type="term" value="C:plasma membrane"/>
    <property type="evidence" value="ECO:0007669"/>
    <property type="project" value="UniProtKB-SubCell"/>
</dbReference>
<keyword evidence="11" id="KW-1185">Reference proteome</keyword>
<keyword evidence="6 8" id="KW-1133">Transmembrane helix</keyword>
<evidence type="ECO:0000256" key="3">
    <source>
        <dbReference type="ARBA" id="ARBA00022676"/>
    </source>
</evidence>
<dbReference type="EMBL" id="PVTV01000011">
    <property type="protein sequence ID" value="PRY99513.1"/>
    <property type="molecule type" value="Genomic_DNA"/>
</dbReference>
<organism evidence="10 11">
    <name type="scientific">Jezberella montanilacus</name>
    <dbReference type="NCBI Taxonomy" id="323426"/>
    <lineage>
        <taxon>Bacteria</taxon>
        <taxon>Pseudomonadati</taxon>
        <taxon>Pseudomonadota</taxon>
        <taxon>Betaproteobacteria</taxon>
        <taxon>Burkholderiales</taxon>
        <taxon>Alcaligenaceae</taxon>
        <taxon>Jezberella</taxon>
    </lineage>
</organism>
<dbReference type="InterPro" id="IPR050297">
    <property type="entry name" value="LipidA_mod_glycosyltrf_83"/>
</dbReference>